<gene>
    <name evidence="1" type="ORF">SCLCIDRAFT_28086</name>
</gene>
<name>A0A0C2Z923_9AGAM</name>
<evidence type="ECO:0000313" key="2">
    <source>
        <dbReference type="Proteomes" id="UP000053989"/>
    </source>
</evidence>
<keyword evidence="2" id="KW-1185">Reference proteome</keyword>
<dbReference type="AlphaFoldDB" id="A0A0C2Z923"/>
<dbReference type="HOGENOM" id="CLU_101097_0_0_1"/>
<sequence length="240" mass="27519">MTDQYHSDLFILWQDGHARGQQTAFEEIEETIQAFFDDQAFLTPPCDSIELPQTELVQTSDYEITANFTVPEPQEIAMPINVHAGVLDDMVAMRVLMQSDSARAFIKVINKAPGWTVIFQEYWYWLAAVLPTPLEFVNFLKEALAGHSFHPSFILENIPVKLPNLIDTYTQSDNKDFIKAFKDVLGSVRKMFINHCYAQSCNLLVDIPLENYIGILSNSLHAVPPNYWKYVKEGVEWDPR</sequence>
<protein>
    <submittedName>
        <fullName evidence="1">Uncharacterized protein</fullName>
    </submittedName>
</protein>
<evidence type="ECO:0000313" key="1">
    <source>
        <dbReference type="EMBL" id="KIM58428.1"/>
    </source>
</evidence>
<dbReference type="Proteomes" id="UP000053989">
    <property type="component" value="Unassembled WGS sequence"/>
</dbReference>
<accession>A0A0C2Z923</accession>
<organism evidence="1 2">
    <name type="scientific">Scleroderma citrinum Foug A</name>
    <dbReference type="NCBI Taxonomy" id="1036808"/>
    <lineage>
        <taxon>Eukaryota</taxon>
        <taxon>Fungi</taxon>
        <taxon>Dikarya</taxon>
        <taxon>Basidiomycota</taxon>
        <taxon>Agaricomycotina</taxon>
        <taxon>Agaricomycetes</taxon>
        <taxon>Agaricomycetidae</taxon>
        <taxon>Boletales</taxon>
        <taxon>Sclerodermatineae</taxon>
        <taxon>Sclerodermataceae</taxon>
        <taxon>Scleroderma</taxon>
    </lineage>
</organism>
<reference evidence="1 2" key="1">
    <citation type="submission" date="2014-04" db="EMBL/GenBank/DDBJ databases">
        <authorList>
            <consortium name="DOE Joint Genome Institute"/>
            <person name="Kuo A."/>
            <person name="Kohler A."/>
            <person name="Nagy L.G."/>
            <person name="Floudas D."/>
            <person name="Copeland A."/>
            <person name="Barry K.W."/>
            <person name="Cichocki N."/>
            <person name="Veneault-Fourrey C."/>
            <person name="LaButti K."/>
            <person name="Lindquist E.A."/>
            <person name="Lipzen A."/>
            <person name="Lundell T."/>
            <person name="Morin E."/>
            <person name="Murat C."/>
            <person name="Sun H."/>
            <person name="Tunlid A."/>
            <person name="Henrissat B."/>
            <person name="Grigoriev I.V."/>
            <person name="Hibbett D.S."/>
            <person name="Martin F."/>
            <person name="Nordberg H.P."/>
            <person name="Cantor M.N."/>
            <person name="Hua S.X."/>
        </authorList>
    </citation>
    <scope>NUCLEOTIDE SEQUENCE [LARGE SCALE GENOMIC DNA]</scope>
    <source>
        <strain evidence="1 2">Foug A</strain>
    </source>
</reference>
<reference evidence="2" key="2">
    <citation type="submission" date="2015-01" db="EMBL/GenBank/DDBJ databases">
        <title>Evolutionary Origins and Diversification of the Mycorrhizal Mutualists.</title>
        <authorList>
            <consortium name="DOE Joint Genome Institute"/>
            <consortium name="Mycorrhizal Genomics Consortium"/>
            <person name="Kohler A."/>
            <person name="Kuo A."/>
            <person name="Nagy L.G."/>
            <person name="Floudas D."/>
            <person name="Copeland A."/>
            <person name="Barry K.W."/>
            <person name="Cichocki N."/>
            <person name="Veneault-Fourrey C."/>
            <person name="LaButti K."/>
            <person name="Lindquist E.A."/>
            <person name="Lipzen A."/>
            <person name="Lundell T."/>
            <person name="Morin E."/>
            <person name="Murat C."/>
            <person name="Riley R."/>
            <person name="Ohm R."/>
            <person name="Sun H."/>
            <person name="Tunlid A."/>
            <person name="Henrissat B."/>
            <person name="Grigoriev I.V."/>
            <person name="Hibbett D.S."/>
            <person name="Martin F."/>
        </authorList>
    </citation>
    <scope>NUCLEOTIDE SEQUENCE [LARGE SCALE GENOMIC DNA]</scope>
    <source>
        <strain evidence="2">Foug A</strain>
    </source>
</reference>
<dbReference type="EMBL" id="KN822086">
    <property type="protein sequence ID" value="KIM58428.1"/>
    <property type="molecule type" value="Genomic_DNA"/>
</dbReference>
<dbReference type="InParanoid" id="A0A0C2Z923"/>
<proteinExistence type="predicted"/>